<dbReference type="AlphaFoldDB" id="A0A3D8SNL4"/>
<evidence type="ECO:0000313" key="4">
    <source>
        <dbReference type="Proteomes" id="UP000256328"/>
    </source>
</evidence>
<dbReference type="SMART" id="SM00066">
    <property type="entry name" value="GAL4"/>
    <property type="match status" value="1"/>
</dbReference>
<dbReference type="PROSITE" id="PS50048">
    <property type="entry name" value="ZN2_CY6_FUNGAL_2"/>
    <property type="match status" value="1"/>
</dbReference>
<proteinExistence type="predicted"/>
<comment type="caution">
    <text evidence="3">The sequence shown here is derived from an EMBL/GenBank/DDBJ whole genome shotgun (WGS) entry which is preliminary data.</text>
</comment>
<dbReference type="Proteomes" id="UP000256328">
    <property type="component" value="Unassembled WGS sequence"/>
</dbReference>
<protein>
    <recommendedName>
        <fullName evidence="2">Zn(2)-C6 fungal-type domain-containing protein</fullName>
    </recommendedName>
</protein>
<accession>A0A3D8SNL4</accession>
<dbReference type="InterPro" id="IPR036864">
    <property type="entry name" value="Zn2-C6_fun-type_DNA-bd_sf"/>
</dbReference>
<dbReference type="EMBL" id="PDLN01000004">
    <property type="protein sequence ID" value="RDW87887.1"/>
    <property type="molecule type" value="Genomic_DNA"/>
</dbReference>
<dbReference type="PANTHER" id="PTHR37534">
    <property type="entry name" value="TRANSCRIPTIONAL ACTIVATOR PROTEIN UGA3"/>
    <property type="match status" value="1"/>
</dbReference>
<keyword evidence="4" id="KW-1185">Reference proteome</keyword>
<reference evidence="3 4" key="1">
    <citation type="journal article" date="2018" name="IMA Fungus">
        <title>IMA Genome-F 9: Draft genome sequence of Annulohypoxylon stygium, Aspergillus mulundensis, Berkeleyomyces basicola (syn. Thielaviopsis basicola), Ceratocystis smalleyi, two Cercospora beticola strains, Coleophoma cylindrospora, Fusarium fracticaudum, Phialophora cf. hyalina, and Morchella septimelata.</title>
        <authorList>
            <person name="Wingfield B.D."/>
            <person name="Bills G.F."/>
            <person name="Dong Y."/>
            <person name="Huang W."/>
            <person name="Nel W.J."/>
            <person name="Swalarsk-Parry B.S."/>
            <person name="Vaghefi N."/>
            <person name="Wilken P.M."/>
            <person name="An Z."/>
            <person name="de Beer Z.W."/>
            <person name="De Vos L."/>
            <person name="Chen L."/>
            <person name="Duong T.A."/>
            <person name="Gao Y."/>
            <person name="Hammerbacher A."/>
            <person name="Kikkert J.R."/>
            <person name="Li Y."/>
            <person name="Li H."/>
            <person name="Li K."/>
            <person name="Li Q."/>
            <person name="Liu X."/>
            <person name="Ma X."/>
            <person name="Naidoo K."/>
            <person name="Pethybridge S.J."/>
            <person name="Sun J."/>
            <person name="Steenkamp E.T."/>
            <person name="van der Nest M.A."/>
            <person name="van Wyk S."/>
            <person name="Wingfield M.J."/>
            <person name="Xiong C."/>
            <person name="Yue Q."/>
            <person name="Zhang X."/>
        </authorList>
    </citation>
    <scope>NUCLEOTIDE SEQUENCE [LARGE SCALE GENOMIC DNA]</scope>
    <source>
        <strain evidence="3 4">BP5796</strain>
    </source>
</reference>
<dbReference type="GO" id="GO:0008270">
    <property type="term" value="F:zinc ion binding"/>
    <property type="evidence" value="ECO:0007669"/>
    <property type="project" value="InterPro"/>
</dbReference>
<evidence type="ECO:0000313" key="3">
    <source>
        <dbReference type="EMBL" id="RDW87887.1"/>
    </source>
</evidence>
<organism evidence="3 4">
    <name type="scientific">Coleophoma crateriformis</name>
    <dbReference type="NCBI Taxonomy" id="565419"/>
    <lineage>
        <taxon>Eukaryota</taxon>
        <taxon>Fungi</taxon>
        <taxon>Dikarya</taxon>
        <taxon>Ascomycota</taxon>
        <taxon>Pezizomycotina</taxon>
        <taxon>Leotiomycetes</taxon>
        <taxon>Helotiales</taxon>
        <taxon>Dermateaceae</taxon>
        <taxon>Coleophoma</taxon>
    </lineage>
</organism>
<sequence>MPPSSQSLYTKLRTKRGCVACRQRRKKCDERKPTCVTCERLGLECDWPDLAALVDRRERGALNSRWSSSMKSCPSIARCSKTLSRTSSKPTAYFETEGTTPELRSPVSSSGILSTAQNFSRSNREVILSTYYYQSYLPANILPKAHADFSKAYVVDVPELTDIMYACSAMQWANRYNSSPVESLYYHARAVSGLRRRLASGKVTGLEDWLLAITILLHTFETWRCASDKPAPSALQHLLGAIQLLKLRCTSIVPKEQHKFNVLIAESVLFHISTLLASGTFSTTTAVDSTVWDWIEIILEKPAYDNVTPPANHPVLGTPRKLNRLVFKISQLSVRTPLTAEDMLVAESLGAELQTWEVDDDNETLDNIPPSQKDPYDDVRRLYVQPILLSANTPLREGYKAKDQKA</sequence>
<feature type="domain" description="Zn(2)-C6 fungal-type" evidence="2">
    <location>
        <begin position="17"/>
        <end position="47"/>
    </location>
</feature>
<dbReference type="CDD" id="cd00067">
    <property type="entry name" value="GAL4"/>
    <property type="match status" value="1"/>
</dbReference>
<dbReference type="GO" id="GO:0000981">
    <property type="term" value="F:DNA-binding transcription factor activity, RNA polymerase II-specific"/>
    <property type="evidence" value="ECO:0007669"/>
    <property type="project" value="InterPro"/>
</dbReference>
<evidence type="ECO:0000256" key="1">
    <source>
        <dbReference type="ARBA" id="ARBA00023242"/>
    </source>
</evidence>
<dbReference type="InterPro" id="IPR001138">
    <property type="entry name" value="Zn2Cys6_DnaBD"/>
</dbReference>
<gene>
    <name evidence="3" type="ORF">BP5796_03581</name>
</gene>
<evidence type="ECO:0000259" key="2">
    <source>
        <dbReference type="PROSITE" id="PS50048"/>
    </source>
</evidence>
<dbReference type="PANTHER" id="PTHR37534:SF46">
    <property type="entry name" value="ZN(II)2CYS6 TRANSCRIPTION FACTOR (EUROFUNG)"/>
    <property type="match status" value="1"/>
</dbReference>
<dbReference type="SUPFAM" id="SSF57701">
    <property type="entry name" value="Zn2/Cys6 DNA-binding domain"/>
    <property type="match status" value="1"/>
</dbReference>
<name>A0A3D8SNL4_9HELO</name>
<dbReference type="OrthoDB" id="1919336at2759"/>
<keyword evidence="1" id="KW-0539">Nucleus</keyword>
<dbReference type="PROSITE" id="PS00463">
    <property type="entry name" value="ZN2_CY6_FUNGAL_1"/>
    <property type="match status" value="1"/>
</dbReference>
<dbReference type="Pfam" id="PF00172">
    <property type="entry name" value="Zn_clus"/>
    <property type="match status" value="1"/>
</dbReference>
<dbReference type="Gene3D" id="4.10.240.10">
    <property type="entry name" value="Zn(2)-C6 fungal-type DNA-binding domain"/>
    <property type="match status" value="1"/>
</dbReference>